<dbReference type="InterPro" id="IPR049492">
    <property type="entry name" value="BD-FAE-like_dom"/>
</dbReference>
<dbReference type="Pfam" id="PF20434">
    <property type="entry name" value="BD-FAE"/>
    <property type="match status" value="1"/>
</dbReference>
<evidence type="ECO:0000256" key="1">
    <source>
        <dbReference type="ARBA" id="ARBA00022801"/>
    </source>
</evidence>
<reference evidence="3 4" key="1">
    <citation type="submission" date="2020-08" db="EMBL/GenBank/DDBJ databases">
        <title>A Genomic Blueprint of the Chicken Gut Microbiome.</title>
        <authorList>
            <person name="Gilroy R."/>
            <person name="Ravi A."/>
            <person name="Getino M."/>
            <person name="Pursley I."/>
            <person name="Horton D.L."/>
            <person name="Alikhan N.-F."/>
            <person name="Baker D."/>
            <person name="Gharbi K."/>
            <person name="Hall N."/>
            <person name="Watson M."/>
            <person name="Adriaenssens E.M."/>
            <person name="Foster-Nyarko E."/>
            <person name="Jarju S."/>
            <person name="Secka A."/>
            <person name="Antonio M."/>
            <person name="Oren A."/>
            <person name="Chaudhuri R."/>
            <person name="La Ragione R.M."/>
            <person name="Hildebrand F."/>
            <person name="Pallen M.J."/>
        </authorList>
    </citation>
    <scope>NUCLEOTIDE SEQUENCE [LARGE SCALE GENOMIC DNA]</scope>
    <source>
        <strain evidence="3 4">Sa2CUA1</strain>
    </source>
</reference>
<evidence type="ECO:0000313" key="4">
    <source>
        <dbReference type="Proteomes" id="UP000609874"/>
    </source>
</evidence>
<feature type="domain" description="BD-FAE-like" evidence="2">
    <location>
        <begin position="32"/>
        <end position="243"/>
    </location>
</feature>
<evidence type="ECO:0000313" key="3">
    <source>
        <dbReference type="EMBL" id="MBD7996356.1"/>
    </source>
</evidence>
<keyword evidence="1 3" id="KW-0378">Hydrolase</keyword>
<dbReference type="SUPFAM" id="SSF53474">
    <property type="entry name" value="alpha/beta-Hydrolases"/>
    <property type="match status" value="1"/>
</dbReference>
<dbReference type="PANTHER" id="PTHR48081:SF13">
    <property type="entry name" value="ALPHA_BETA HYDROLASE"/>
    <property type="match status" value="1"/>
</dbReference>
<dbReference type="InterPro" id="IPR050300">
    <property type="entry name" value="GDXG_lipolytic_enzyme"/>
</dbReference>
<dbReference type="Proteomes" id="UP000609874">
    <property type="component" value="Unassembled WGS sequence"/>
</dbReference>
<dbReference type="Gene3D" id="3.40.50.1820">
    <property type="entry name" value="alpha/beta hydrolase"/>
    <property type="match status" value="1"/>
</dbReference>
<dbReference type="PANTHER" id="PTHR48081">
    <property type="entry name" value="AB HYDROLASE SUPERFAMILY PROTEIN C4A8.06C"/>
    <property type="match status" value="1"/>
</dbReference>
<comment type="caution">
    <text evidence="3">The sequence shown here is derived from an EMBL/GenBank/DDBJ whole genome shotgun (WGS) entry which is preliminary data.</text>
</comment>
<name>A0ABR8UUW1_9MICC</name>
<sequence>MNLSDPETANGGQVRVVTDIVYASRPSGDLLLDLYYPPRAQNRVPVVLWLHGGGWFTGDRTLAPDLARHAAATGCAVASIEYRLSGQALFPAQLFDVREAIRFLRAGAERLGLEPRAVGVWGASAGGHLAALAGLTGHLAQLPGEPATDGEPGAAVQAVAESYGPVDLAAVVAEAEATIPGMNGASSPEARLLGGHPDTLPDLARYASPLSWVSAAAPPFQISHGTGDTLVSHRQSELLHAALSAAGVSSELYLVDGYRHGFLNPPGLLDVQLRAVMDDGRLLAEEPAPSLRRTSAEPDVKEAGFGFEDIEVFFRRHLFAETPESTEGQPLDQYRS</sequence>
<dbReference type="RefSeq" id="WP_191808635.1">
    <property type="nucleotide sequence ID" value="NZ_JACSQD010000006.1"/>
</dbReference>
<proteinExistence type="predicted"/>
<keyword evidence="4" id="KW-1185">Reference proteome</keyword>
<dbReference type="GO" id="GO:0016787">
    <property type="term" value="F:hydrolase activity"/>
    <property type="evidence" value="ECO:0007669"/>
    <property type="project" value="UniProtKB-KW"/>
</dbReference>
<dbReference type="EMBL" id="JACSQD010000006">
    <property type="protein sequence ID" value="MBD7996356.1"/>
    <property type="molecule type" value="Genomic_DNA"/>
</dbReference>
<accession>A0ABR8UUW1</accession>
<organism evidence="3 4">
    <name type="scientific">Arthrobacter gallicola</name>
    <dbReference type="NCBI Taxonomy" id="2762225"/>
    <lineage>
        <taxon>Bacteria</taxon>
        <taxon>Bacillati</taxon>
        <taxon>Actinomycetota</taxon>
        <taxon>Actinomycetes</taxon>
        <taxon>Micrococcales</taxon>
        <taxon>Micrococcaceae</taxon>
        <taxon>Arthrobacter</taxon>
    </lineage>
</organism>
<protein>
    <submittedName>
        <fullName evidence="3">Alpha/beta hydrolase</fullName>
    </submittedName>
</protein>
<evidence type="ECO:0000259" key="2">
    <source>
        <dbReference type="Pfam" id="PF20434"/>
    </source>
</evidence>
<dbReference type="InterPro" id="IPR029058">
    <property type="entry name" value="AB_hydrolase_fold"/>
</dbReference>
<gene>
    <name evidence="3" type="ORF">H9639_13710</name>
</gene>